<evidence type="ECO:0000313" key="6">
    <source>
        <dbReference type="EMBL" id="GAC34946.1"/>
    </source>
</evidence>
<evidence type="ECO:0000256" key="1">
    <source>
        <dbReference type="ARBA" id="ARBA00010164"/>
    </source>
</evidence>
<dbReference type="Pfam" id="PF13657">
    <property type="entry name" value="Couple_hipA"/>
    <property type="match status" value="1"/>
</dbReference>
<keyword evidence="7" id="KW-1185">Reference proteome</keyword>
<evidence type="ECO:0000259" key="4">
    <source>
        <dbReference type="Pfam" id="PF07804"/>
    </source>
</evidence>
<evidence type="ECO:0000313" key="7">
    <source>
        <dbReference type="Proteomes" id="UP000006322"/>
    </source>
</evidence>
<protein>
    <submittedName>
        <fullName evidence="6">HipA N-terminal domain-containing protein</fullName>
    </submittedName>
</protein>
<dbReference type="AlphaFoldDB" id="K6ZFX7"/>
<dbReference type="STRING" id="1129793.GPLA_4067"/>
<reference evidence="7" key="1">
    <citation type="journal article" date="2014" name="Environ. Microbiol.">
        <title>Comparative genomics of the marine bacterial genus Glaciecola reveals the high degree of genomic diversity and genomic characteristic for cold adaptation.</title>
        <authorList>
            <person name="Qin Q.L."/>
            <person name="Xie B.B."/>
            <person name="Yu Y."/>
            <person name="Shu Y.L."/>
            <person name="Rong J.C."/>
            <person name="Zhang Y.J."/>
            <person name="Zhao D.L."/>
            <person name="Chen X.L."/>
            <person name="Zhang X.Y."/>
            <person name="Chen B."/>
            <person name="Zhou B.C."/>
            <person name="Zhang Y.Z."/>
        </authorList>
    </citation>
    <scope>NUCLEOTIDE SEQUENCE [LARGE SCALE GENOMIC DNA]</scope>
    <source>
        <strain evidence="7">LMG 21857</strain>
    </source>
</reference>
<gene>
    <name evidence="6" type="ORF">GPLA_4067</name>
</gene>
<proteinExistence type="inferred from homology"/>
<accession>K6ZFX7</accession>
<dbReference type="InterPro" id="IPR017508">
    <property type="entry name" value="HipA_N1"/>
</dbReference>
<dbReference type="InterPro" id="IPR012893">
    <property type="entry name" value="HipA-like_C"/>
</dbReference>
<dbReference type="PANTHER" id="PTHR37419">
    <property type="entry name" value="SERINE/THREONINE-PROTEIN KINASE TOXIN HIPA"/>
    <property type="match status" value="1"/>
</dbReference>
<feature type="domain" description="HipA-like C-terminal" evidence="4">
    <location>
        <begin position="146"/>
        <end position="378"/>
    </location>
</feature>
<feature type="domain" description="HipA N-terminal subdomain 1" evidence="5">
    <location>
        <begin position="5"/>
        <end position="106"/>
    </location>
</feature>
<name>K6ZFX7_9ALTE</name>
<dbReference type="PANTHER" id="PTHR37419:SF1">
    <property type="entry name" value="SERINE_THREONINE-PROTEIN KINASE TOXIN HIPA"/>
    <property type="match status" value="1"/>
</dbReference>
<dbReference type="NCBIfam" id="TIGR03071">
    <property type="entry name" value="couple_hipA"/>
    <property type="match status" value="1"/>
</dbReference>
<dbReference type="Pfam" id="PF07804">
    <property type="entry name" value="HipA_C"/>
    <property type="match status" value="1"/>
</dbReference>
<organism evidence="6 7">
    <name type="scientific">Paraglaciecola polaris LMG 21857</name>
    <dbReference type="NCBI Taxonomy" id="1129793"/>
    <lineage>
        <taxon>Bacteria</taxon>
        <taxon>Pseudomonadati</taxon>
        <taxon>Pseudomonadota</taxon>
        <taxon>Gammaproteobacteria</taxon>
        <taxon>Alteromonadales</taxon>
        <taxon>Alteromonadaceae</taxon>
        <taxon>Paraglaciecola</taxon>
    </lineage>
</organism>
<dbReference type="OrthoDB" id="9805913at2"/>
<dbReference type="Gene3D" id="1.10.1070.20">
    <property type="match status" value="1"/>
</dbReference>
<evidence type="ECO:0000259" key="5">
    <source>
        <dbReference type="Pfam" id="PF13657"/>
    </source>
</evidence>
<dbReference type="InterPro" id="IPR052028">
    <property type="entry name" value="HipA_Ser/Thr_kinase"/>
</dbReference>
<evidence type="ECO:0000256" key="3">
    <source>
        <dbReference type="ARBA" id="ARBA00022777"/>
    </source>
</evidence>
<comment type="similarity">
    <text evidence="1">Belongs to the HipA Ser/Thr kinase family.</text>
</comment>
<sequence length="416" mass="47097">MRRILNVFIDKSLVGELSEDNNIWSFVYEPNWLAAPESFPISPSIPLVEDKQTDGSSTRPIQWFFDNLLPEEKARELLASDIKEPVEDVFALLTKAGAESAGAITLLPPDTPISEGDIHSLTDEEMNTRIESLPKTSLNRSERKRMSLAGAQHKMLVVLHKGKLYEPSGNMPSTHILKPCHSDPDVYYQTPINEWFVMKLADKCGLNVPLVDIVYFPEPAYMIERFDRKGHHPHQQRLHMLDGCQLLNYPHLTKYRNNNVASLVNIVDKTRTKAKTLLEIFRWACFNAMVGNGDAHLKNLSFFISKNYITMTPHYDLLSTAIYEGIGKHLDHELAQEMGGVKILADLKRDHVLAFGIELGLREKLAASTLDDVIKKIVPASTSMLMIAEKERDFGEVRTISEIHYNCIMEMSGRLA</sequence>
<evidence type="ECO:0000256" key="2">
    <source>
        <dbReference type="ARBA" id="ARBA00022679"/>
    </source>
</evidence>
<dbReference type="GO" id="GO:0004674">
    <property type="term" value="F:protein serine/threonine kinase activity"/>
    <property type="evidence" value="ECO:0007669"/>
    <property type="project" value="TreeGrafter"/>
</dbReference>
<keyword evidence="2" id="KW-0808">Transferase</keyword>
<dbReference type="Proteomes" id="UP000006322">
    <property type="component" value="Unassembled WGS sequence"/>
</dbReference>
<dbReference type="GO" id="GO:0005829">
    <property type="term" value="C:cytosol"/>
    <property type="evidence" value="ECO:0007669"/>
    <property type="project" value="TreeGrafter"/>
</dbReference>
<dbReference type="RefSeq" id="WP_007106710.1">
    <property type="nucleotide sequence ID" value="NZ_BAER01000120.1"/>
</dbReference>
<dbReference type="EMBL" id="BAER01000120">
    <property type="protein sequence ID" value="GAC34946.1"/>
    <property type="molecule type" value="Genomic_DNA"/>
</dbReference>
<comment type="caution">
    <text evidence="6">The sequence shown here is derived from an EMBL/GenBank/DDBJ whole genome shotgun (WGS) entry which is preliminary data.</text>
</comment>
<keyword evidence="3" id="KW-0418">Kinase</keyword>